<keyword evidence="4" id="KW-0547">Nucleotide-binding</keyword>
<organism evidence="8">
    <name type="scientific">viral metagenome</name>
    <dbReference type="NCBI Taxonomy" id="1070528"/>
    <lineage>
        <taxon>unclassified sequences</taxon>
        <taxon>metagenomes</taxon>
        <taxon>organismal metagenomes</taxon>
    </lineage>
</organism>
<dbReference type="PANTHER" id="PTHR43033:SF3">
    <property type="entry name" value="TRNA(ILE)-LYSIDINE SYNTHETASE"/>
    <property type="match status" value="1"/>
</dbReference>
<dbReference type="GO" id="GO:0032267">
    <property type="term" value="F:tRNA(Ile)-lysidine synthase activity"/>
    <property type="evidence" value="ECO:0007669"/>
    <property type="project" value="UniProtKB-EC"/>
</dbReference>
<evidence type="ECO:0000256" key="4">
    <source>
        <dbReference type="ARBA" id="ARBA00022741"/>
    </source>
</evidence>
<dbReference type="GO" id="GO:0008033">
    <property type="term" value="P:tRNA processing"/>
    <property type="evidence" value="ECO:0007669"/>
    <property type="project" value="UniProtKB-KW"/>
</dbReference>
<keyword evidence="2" id="KW-0436">Ligase</keyword>
<evidence type="ECO:0000256" key="2">
    <source>
        <dbReference type="ARBA" id="ARBA00022598"/>
    </source>
</evidence>
<proteinExistence type="predicted"/>
<name>A0A6C0DTW2_9ZZZZ</name>
<evidence type="ECO:0000256" key="5">
    <source>
        <dbReference type="ARBA" id="ARBA00022840"/>
    </source>
</evidence>
<dbReference type="EMBL" id="MN739677">
    <property type="protein sequence ID" value="QHT20044.1"/>
    <property type="molecule type" value="Genomic_DNA"/>
</dbReference>
<comment type="catalytic activity">
    <reaction evidence="6">
        <text>cytidine(34) in tRNA(Ile2) + L-lysine + ATP = lysidine(34) in tRNA(Ile2) + AMP + diphosphate + H(+)</text>
        <dbReference type="Rhea" id="RHEA:43744"/>
        <dbReference type="Rhea" id="RHEA-COMP:10625"/>
        <dbReference type="Rhea" id="RHEA-COMP:10670"/>
        <dbReference type="ChEBI" id="CHEBI:15378"/>
        <dbReference type="ChEBI" id="CHEBI:30616"/>
        <dbReference type="ChEBI" id="CHEBI:32551"/>
        <dbReference type="ChEBI" id="CHEBI:33019"/>
        <dbReference type="ChEBI" id="CHEBI:82748"/>
        <dbReference type="ChEBI" id="CHEBI:83665"/>
        <dbReference type="ChEBI" id="CHEBI:456215"/>
        <dbReference type="EC" id="6.3.4.19"/>
    </reaction>
</comment>
<feature type="domain" description="tRNA(Ile)-lysidine/2-thiocytidine synthase N-terminal" evidence="7">
    <location>
        <begin position="199"/>
        <end position="377"/>
    </location>
</feature>
<dbReference type="PANTHER" id="PTHR43033">
    <property type="entry name" value="TRNA(ILE)-LYSIDINE SYNTHASE-RELATED"/>
    <property type="match status" value="1"/>
</dbReference>
<protein>
    <recommendedName>
        <fullName evidence="1">tRNA(Ile)-lysidine synthetase</fullName>
        <ecNumber evidence="1">6.3.4.19</ecNumber>
    </recommendedName>
</protein>
<reference evidence="8" key="1">
    <citation type="journal article" date="2020" name="Nature">
        <title>Giant virus diversity and host interactions through global metagenomics.</title>
        <authorList>
            <person name="Schulz F."/>
            <person name="Roux S."/>
            <person name="Paez-Espino D."/>
            <person name="Jungbluth S."/>
            <person name="Walsh D.A."/>
            <person name="Denef V.J."/>
            <person name="McMahon K.D."/>
            <person name="Konstantinidis K.T."/>
            <person name="Eloe-Fadrosh E.A."/>
            <person name="Kyrpides N.C."/>
            <person name="Woyke T."/>
        </authorList>
    </citation>
    <scope>NUCLEOTIDE SEQUENCE</scope>
    <source>
        <strain evidence="8">GVMAG-M-3300023174-60</strain>
    </source>
</reference>
<dbReference type="SUPFAM" id="SSF48452">
    <property type="entry name" value="TPR-like"/>
    <property type="match status" value="1"/>
</dbReference>
<dbReference type="SUPFAM" id="SSF52402">
    <property type="entry name" value="Adenine nucleotide alpha hydrolases-like"/>
    <property type="match status" value="1"/>
</dbReference>
<dbReference type="CDD" id="cd01992">
    <property type="entry name" value="TilS_N"/>
    <property type="match status" value="1"/>
</dbReference>
<evidence type="ECO:0000259" key="7">
    <source>
        <dbReference type="Pfam" id="PF01171"/>
    </source>
</evidence>
<evidence type="ECO:0000256" key="3">
    <source>
        <dbReference type="ARBA" id="ARBA00022694"/>
    </source>
</evidence>
<dbReference type="InterPro" id="IPR011063">
    <property type="entry name" value="TilS/TtcA_N"/>
</dbReference>
<evidence type="ECO:0000256" key="1">
    <source>
        <dbReference type="ARBA" id="ARBA00013267"/>
    </source>
</evidence>
<dbReference type="AlphaFoldDB" id="A0A6C0DTW2"/>
<dbReference type="InterPro" id="IPR011990">
    <property type="entry name" value="TPR-like_helical_dom_sf"/>
</dbReference>
<dbReference type="InterPro" id="IPR012795">
    <property type="entry name" value="tRNA_Ile_lys_synt_N"/>
</dbReference>
<sequence length="514" mass="60273">MATTIIDFWKKNRSFWITHLSKQKEVDELITKKFFDYKWDSDNIIGQVIYLDQFSRHFCRSGRITELEVERQRHCATDIIRHNLNLIKDFDEIEIIFALMPFKHIKHYNFVFVCLYDLWLPADKKIIDFPDLQKFYIDTYKKAFTLETVRNTLITEHKLLSYDSSLICDYYPELYTSDKWNLSAAADNKLLPLLKPNRKVIVSLSGGVDSMVMLSLLKYNKVDVSAVHIIYGNRVESEHEYCLLSEFCAKLAVPLFVYRIKWLKRGEVDRQFYEDMTRQLRFATYHAVKQSYCGLCVSEGVSASQEPCVLMGHIKDDIVENIWTNIAHCHHLENLKKMEAEEVQLGVRIMRPLLTVDKADIYKTSELLAIPYFKNTTPSWSNRGKFRENFHKATVAQFGESIDTKLIEFAEAIQAQASLLNILLYEPIYNSFKNNKINITTAIKARLDANSWLKIFEHICHTHLACSRPSIKCIRDFTIRLYKSWIKLHIEMGNNLKVIIIKTGTEYFMEFVLI</sequence>
<keyword evidence="5" id="KW-0067">ATP-binding</keyword>
<dbReference type="InterPro" id="IPR012094">
    <property type="entry name" value="tRNA_Ile_lys_synt"/>
</dbReference>
<evidence type="ECO:0000256" key="6">
    <source>
        <dbReference type="ARBA" id="ARBA00048539"/>
    </source>
</evidence>
<dbReference type="InterPro" id="IPR014729">
    <property type="entry name" value="Rossmann-like_a/b/a_fold"/>
</dbReference>
<dbReference type="EC" id="6.3.4.19" evidence="1"/>
<accession>A0A6C0DTW2</accession>
<evidence type="ECO:0000313" key="8">
    <source>
        <dbReference type="EMBL" id="QHT20044.1"/>
    </source>
</evidence>
<keyword evidence="3" id="KW-0819">tRNA processing</keyword>
<dbReference type="GO" id="GO:0005524">
    <property type="term" value="F:ATP binding"/>
    <property type="evidence" value="ECO:0007669"/>
    <property type="project" value="UniProtKB-KW"/>
</dbReference>
<dbReference type="Pfam" id="PF01171">
    <property type="entry name" value="ATP_bind_3"/>
    <property type="match status" value="1"/>
</dbReference>
<dbReference type="Gene3D" id="3.40.50.620">
    <property type="entry name" value="HUPs"/>
    <property type="match status" value="1"/>
</dbReference>